<organism evidence="9 10">
    <name type="scientific">Ramlibacter humi</name>
    <dbReference type="NCBI Taxonomy" id="2530451"/>
    <lineage>
        <taxon>Bacteria</taxon>
        <taxon>Pseudomonadati</taxon>
        <taxon>Pseudomonadota</taxon>
        <taxon>Betaproteobacteria</taxon>
        <taxon>Burkholderiales</taxon>
        <taxon>Comamonadaceae</taxon>
        <taxon>Ramlibacter</taxon>
    </lineage>
</organism>
<dbReference type="Pfam" id="PF12729">
    <property type="entry name" value="4HB_MCP_1"/>
    <property type="match status" value="1"/>
</dbReference>
<dbReference type="PROSITE" id="PS50111">
    <property type="entry name" value="CHEMOTAXIS_TRANSDUC_2"/>
    <property type="match status" value="1"/>
</dbReference>
<dbReference type="CDD" id="cd11386">
    <property type="entry name" value="MCP_signal"/>
    <property type="match status" value="1"/>
</dbReference>
<sequence>MSKKSGLKLSTRLALAFAAMLALTLAVGGIALQRLQVIHTATDEMAINWLPSIRTLGDARSAANRIRRAESDHLLSTSESDMVAIEGQIIEQKAAMTEAISSFEPVADSAEEKALLVQFRKHEDAWLGQQQKLFALSRNAKTKGEALAMLRGDSRKSFNDMVQVLNDLVQYEDKGSRTSSASANAAYQSAIIWVMGIGAFALVVAAALGIWIVRGVTRQLGGEPAEAADLAKRVADGDLSVQIQVKNGDQSSLVAALKRMQDSLSAIVNGVRQNADSVATASGQISQGNNDLSSRTEEQASALQQTAASMKQLATTVHQNAANAEQGNELAVAACDVATRGGEVVGQVVETMKGINDSSRKIADIIGVIDGIAFQTNILALNAAVEAARAGEQGRGFAVVASEVRSLAQRSADAAKEIKQLITASVERVEQGSALVDQAGTTMEEVVQSIRRVTDLMGEISAASREQSAGVAQIGEAVAQMDQATQQNAALVEESAAAADSLKAQAGQLVGAVSVFKLAGQASVASNMPNVTGAPPAPANVPRPAYATTKASAPVSRPVVSPNLSTPAKTGTDDDWTTF</sequence>
<keyword evidence="6" id="KW-0812">Transmembrane</keyword>
<evidence type="ECO:0000259" key="7">
    <source>
        <dbReference type="PROSITE" id="PS50111"/>
    </source>
</evidence>
<comment type="caution">
    <text evidence="9">The sequence shown here is derived from an EMBL/GenBank/DDBJ whole genome shotgun (WGS) entry which is preliminary data.</text>
</comment>
<evidence type="ECO:0000256" key="5">
    <source>
        <dbReference type="SAM" id="MobiDB-lite"/>
    </source>
</evidence>
<dbReference type="Pfam" id="PF00015">
    <property type="entry name" value="MCPsignal"/>
    <property type="match status" value="1"/>
</dbReference>
<dbReference type="InterPro" id="IPR024478">
    <property type="entry name" value="HlyB_4HB_MCP"/>
</dbReference>
<feature type="domain" description="HAMP" evidence="8">
    <location>
        <begin position="226"/>
        <end position="269"/>
    </location>
</feature>
<dbReference type="CDD" id="cd19411">
    <property type="entry name" value="MCP2201-like_sensor"/>
    <property type="match status" value="1"/>
</dbReference>
<dbReference type="InterPro" id="IPR051310">
    <property type="entry name" value="MCP_chemotaxis"/>
</dbReference>
<accession>A0A4Z0CDI3</accession>
<dbReference type="OrthoDB" id="9763018at2"/>
<keyword evidence="6" id="KW-0472">Membrane</keyword>
<comment type="subcellular location">
    <subcellularLocation>
        <location evidence="1">Membrane</location>
    </subcellularLocation>
</comment>
<evidence type="ECO:0000256" key="2">
    <source>
        <dbReference type="ARBA" id="ARBA00022481"/>
    </source>
</evidence>
<dbReference type="GO" id="GO:0007165">
    <property type="term" value="P:signal transduction"/>
    <property type="evidence" value="ECO:0007669"/>
    <property type="project" value="UniProtKB-KW"/>
</dbReference>
<feature type="domain" description="Methyl-accepting transducer" evidence="7">
    <location>
        <begin position="274"/>
        <end position="503"/>
    </location>
</feature>
<feature type="transmembrane region" description="Helical" evidence="6">
    <location>
        <begin position="190"/>
        <end position="213"/>
    </location>
</feature>
<dbReference type="Proteomes" id="UP000297839">
    <property type="component" value="Unassembled WGS sequence"/>
</dbReference>
<evidence type="ECO:0000259" key="8">
    <source>
        <dbReference type="PROSITE" id="PS50885"/>
    </source>
</evidence>
<keyword evidence="6" id="KW-1133">Transmembrane helix</keyword>
<dbReference type="PRINTS" id="PR00260">
    <property type="entry name" value="CHEMTRNSDUCR"/>
</dbReference>
<dbReference type="InterPro" id="IPR004090">
    <property type="entry name" value="Chemotax_Me-accpt_rcpt"/>
</dbReference>
<dbReference type="PROSITE" id="PS50885">
    <property type="entry name" value="HAMP"/>
    <property type="match status" value="1"/>
</dbReference>
<dbReference type="RefSeq" id="WP_135248301.1">
    <property type="nucleotide sequence ID" value="NZ_SMLK01000001.1"/>
</dbReference>
<dbReference type="InterPro" id="IPR003660">
    <property type="entry name" value="HAMP_dom"/>
</dbReference>
<protein>
    <submittedName>
        <fullName evidence="9">Methyl-accepting chemotaxis protein</fullName>
    </submittedName>
</protein>
<dbReference type="CDD" id="cd17529">
    <property type="entry name" value="HAMP_I"/>
    <property type="match status" value="1"/>
</dbReference>
<reference evidence="9 10" key="1">
    <citation type="submission" date="2019-03" db="EMBL/GenBank/DDBJ databases">
        <title>Ramlibacter sp. 18x22-1, whole genome shotgun sequence.</title>
        <authorList>
            <person name="Zhang X."/>
            <person name="Feng G."/>
            <person name="Zhu H."/>
        </authorList>
    </citation>
    <scope>NUCLEOTIDE SEQUENCE [LARGE SCALE GENOMIC DNA]</scope>
    <source>
        <strain evidence="9 10">18x22-1</strain>
    </source>
</reference>
<keyword evidence="4" id="KW-0807">Transducer</keyword>
<name>A0A4Z0CDI3_9BURK</name>
<evidence type="ECO:0000256" key="1">
    <source>
        <dbReference type="ARBA" id="ARBA00004370"/>
    </source>
</evidence>
<evidence type="ECO:0000313" key="10">
    <source>
        <dbReference type="Proteomes" id="UP000297839"/>
    </source>
</evidence>
<evidence type="ECO:0000256" key="3">
    <source>
        <dbReference type="ARBA" id="ARBA00029447"/>
    </source>
</evidence>
<dbReference type="EMBL" id="SMLK01000001">
    <property type="protein sequence ID" value="TFZ08365.1"/>
    <property type="molecule type" value="Genomic_DNA"/>
</dbReference>
<gene>
    <name evidence="9" type="ORF">EZ216_04200</name>
</gene>
<evidence type="ECO:0000256" key="6">
    <source>
        <dbReference type="SAM" id="Phobius"/>
    </source>
</evidence>
<comment type="similarity">
    <text evidence="3">Belongs to the methyl-accepting chemotaxis (MCP) protein family.</text>
</comment>
<dbReference type="SMART" id="SM00283">
    <property type="entry name" value="MA"/>
    <property type="match status" value="1"/>
</dbReference>
<dbReference type="InterPro" id="IPR004089">
    <property type="entry name" value="MCPsignal_dom"/>
</dbReference>
<dbReference type="GO" id="GO:0006935">
    <property type="term" value="P:chemotaxis"/>
    <property type="evidence" value="ECO:0007669"/>
    <property type="project" value="InterPro"/>
</dbReference>
<dbReference type="InterPro" id="IPR047347">
    <property type="entry name" value="YvaQ-like_sensor"/>
</dbReference>
<dbReference type="FunFam" id="1.10.287.950:FF:000001">
    <property type="entry name" value="Methyl-accepting chemotaxis sensory transducer"/>
    <property type="match status" value="1"/>
</dbReference>
<dbReference type="PANTHER" id="PTHR43531">
    <property type="entry name" value="PROTEIN ICFG"/>
    <property type="match status" value="1"/>
</dbReference>
<proteinExistence type="inferred from homology"/>
<dbReference type="AlphaFoldDB" id="A0A4Z0CDI3"/>
<feature type="region of interest" description="Disordered" evidence="5">
    <location>
        <begin position="548"/>
        <end position="579"/>
    </location>
</feature>
<dbReference type="Gene3D" id="1.10.287.950">
    <property type="entry name" value="Methyl-accepting chemotaxis protein"/>
    <property type="match status" value="1"/>
</dbReference>
<dbReference type="GO" id="GO:0005886">
    <property type="term" value="C:plasma membrane"/>
    <property type="evidence" value="ECO:0007669"/>
    <property type="project" value="TreeGrafter"/>
</dbReference>
<dbReference type="PANTHER" id="PTHR43531:SF14">
    <property type="entry name" value="METHYL-ACCEPTING CHEMOTAXIS PROTEIN I-RELATED"/>
    <property type="match status" value="1"/>
</dbReference>
<keyword evidence="2" id="KW-0488">Methylation</keyword>
<evidence type="ECO:0000313" key="9">
    <source>
        <dbReference type="EMBL" id="TFZ08365.1"/>
    </source>
</evidence>
<keyword evidence="10" id="KW-1185">Reference proteome</keyword>
<dbReference type="SUPFAM" id="SSF58104">
    <property type="entry name" value="Methyl-accepting chemotaxis protein (MCP) signaling domain"/>
    <property type="match status" value="1"/>
</dbReference>
<evidence type="ECO:0000256" key="4">
    <source>
        <dbReference type="PROSITE-ProRule" id="PRU00284"/>
    </source>
</evidence>
<dbReference type="GO" id="GO:0004888">
    <property type="term" value="F:transmembrane signaling receptor activity"/>
    <property type="evidence" value="ECO:0007669"/>
    <property type="project" value="InterPro"/>
</dbReference>